<dbReference type="Pfam" id="PF24626">
    <property type="entry name" value="SH3_Tf2-1"/>
    <property type="match status" value="1"/>
</dbReference>
<organism evidence="2 3">
    <name type="scientific">Cinchona calisaya</name>
    <dbReference type="NCBI Taxonomy" id="153742"/>
    <lineage>
        <taxon>Eukaryota</taxon>
        <taxon>Viridiplantae</taxon>
        <taxon>Streptophyta</taxon>
        <taxon>Embryophyta</taxon>
        <taxon>Tracheophyta</taxon>
        <taxon>Spermatophyta</taxon>
        <taxon>Magnoliopsida</taxon>
        <taxon>eudicotyledons</taxon>
        <taxon>Gunneridae</taxon>
        <taxon>Pentapetalae</taxon>
        <taxon>asterids</taxon>
        <taxon>lamiids</taxon>
        <taxon>Gentianales</taxon>
        <taxon>Rubiaceae</taxon>
        <taxon>Cinchonoideae</taxon>
        <taxon>Cinchoneae</taxon>
        <taxon>Cinchona</taxon>
    </lineage>
</organism>
<evidence type="ECO:0000313" key="3">
    <source>
        <dbReference type="Proteomes" id="UP001630127"/>
    </source>
</evidence>
<accession>A0ABD3B2M9</accession>
<dbReference type="PANTHER" id="PTHR46148">
    <property type="entry name" value="CHROMO DOMAIN-CONTAINING PROTEIN"/>
    <property type="match status" value="1"/>
</dbReference>
<proteinExistence type="predicted"/>
<reference evidence="2 3" key="1">
    <citation type="submission" date="2024-11" db="EMBL/GenBank/DDBJ databases">
        <title>A near-complete genome assembly of Cinchona calisaya.</title>
        <authorList>
            <person name="Lian D.C."/>
            <person name="Zhao X.W."/>
            <person name="Wei L."/>
        </authorList>
    </citation>
    <scope>NUCLEOTIDE SEQUENCE [LARGE SCALE GENOMIC DNA]</scope>
    <source>
        <tissue evidence="2">Nenye</tissue>
    </source>
</reference>
<dbReference type="EMBL" id="JBJUIK010000001">
    <property type="protein sequence ID" value="KAL3537605.1"/>
    <property type="molecule type" value="Genomic_DNA"/>
</dbReference>
<protein>
    <recommendedName>
        <fullName evidence="1">Tf2-1-like SH3-like domain-containing protein</fullName>
    </recommendedName>
</protein>
<feature type="domain" description="Tf2-1-like SH3-like" evidence="1">
    <location>
        <begin position="69"/>
        <end position="132"/>
    </location>
</feature>
<dbReference type="Proteomes" id="UP001630127">
    <property type="component" value="Unassembled WGS sequence"/>
</dbReference>
<dbReference type="InterPro" id="IPR016197">
    <property type="entry name" value="Chromo-like_dom_sf"/>
</dbReference>
<dbReference type="InterPro" id="IPR056924">
    <property type="entry name" value="SH3_Tf2-1"/>
</dbReference>
<dbReference type="PANTHER" id="PTHR46148:SF52">
    <property type="entry name" value="OS04G0603800 PROTEIN"/>
    <property type="match status" value="1"/>
</dbReference>
<gene>
    <name evidence="2" type="ORF">ACH5RR_000971</name>
</gene>
<name>A0ABD3B2M9_9GENT</name>
<comment type="caution">
    <text evidence="2">The sequence shown here is derived from an EMBL/GenBank/DDBJ whole genome shotgun (WGS) entry which is preliminary data.</text>
</comment>
<evidence type="ECO:0000313" key="2">
    <source>
        <dbReference type="EMBL" id="KAL3537605.1"/>
    </source>
</evidence>
<dbReference type="Gene3D" id="2.40.50.40">
    <property type="match status" value="1"/>
</dbReference>
<keyword evidence="3" id="KW-1185">Reference proteome</keyword>
<evidence type="ECO:0000259" key="1">
    <source>
        <dbReference type="Pfam" id="PF24626"/>
    </source>
</evidence>
<dbReference type="SUPFAM" id="SSF54160">
    <property type="entry name" value="Chromo domain-like"/>
    <property type="match status" value="1"/>
</dbReference>
<sequence length="205" mass="23415">MSPFEASYGYKPKHLPVGNHWESIALTASNLIQERQAMVQILQQHLQVAQSRMKFYADRNKTESELAVGEMVYLKLQPYRQNSVEVRKQLKLSSKFYGPFPVLKRIGKVAYKLQLPAGSRLHPVFHVSQLKKKLGTAQVAMSSLPSVGLDDHILTGPEAVLKRKVIMRNGTPIILVLIRWCNLSPEESTWEDLDFIRSQFPDFKL</sequence>
<dbReference type="AlphaFoldDB" id="A0ABD3B2M9"/>